<keyword evidence="9" id="KW-0325">Glycoprotein</keyword>
<keyword evidence="6" id="KW-0472">Membrane</keyword>
<dbReference type="GO" id="GO:0009897">
    <property type="term" value="C:external side of plasma membrane"/>
    <property type="evidence" value="ECO:0007669"/>
    <property type="project" value="TreeGrafter"/>
</dbReference>
<keyword evidence="7" id="KW-1015">Disulfide bond</keyword>
<evidence type="ECO:0000256" key="6">
    <source>
        <dbReference type="ARBA" id="ARBA00023136"/>
    </source>
</evidence>
<evidence type="ECO:0000256" key="2">
    <source>
        <dbReference type="ARBA" id="ARBA00022475"/>
    </source>
</evidence>
<evidence type="ECO:0000256" key="9">
    <source>
        <dbReference type="ARBA" id="ARBA00023180"/>
    </source>
</evidence>
<dbReference type="GO" id="GO:0071222">
    <property type="term" value="P:cellular response to lipopolysaccharide"/>
    <property type="evidence" value="ECO:0007669"/>
    <property type="project" value="TreeGrafter"/>
</dbReference>
<protein>
    <recommendedName>
        <fullName evidence="11">Ig-like domain-containing protein</fullName>
    </recommendedName>
</protein>
<organism evidence="12 13">
    <name type="scientific">Hippocampus comes</name>
    <name type="common">Tiger tail seahorse</name>
    <dbReference type="NCBI Taxonomy" id="109280"/>
    <lineage>
        <taxon>Eukaryota</taxon>
        <taxon>Metazoa</taxon>
        <taxon>Chordata</taxon>
        <taxon>Craniata</taxon>
        <taxon>Vertebrata</taxon>
        <taxon>Euteleostomi</taxon>
        <taxon>Actinopterygii</taxon>
        <taxon>Neopterygii</taxon>
        <taxon>Teleostei</taxon>
        <taxon>Neoteleostei</taxon>
        <taxon>Acanthomorphata</taxon>
        <taxon>Syngnathiaria</taxon>
        <taxon>Syngnathiformes</taxon>
        <taxon>Syngnathoidei</taxon>
        <taxon>Syngnathidae</taxon>
        <taxon>Hippocampus</taxon>
    </lineage>
</organism>
<comment type="subcellular location">
    <subcellularLocation>
        <location evidence="1">Cell membrane</location>
        <topology evidence="1">Single-pass type I membrane protein</topology>
    </subcellularLocation>
</comment>
<dbReference type="SUPFAM" id="SSF48726">
    <property type="entry name" value="Immunoglobulin"/>
    <property type="match status" value="1"/>
</dbReference>
<dbReference type="GO" id="GO:0042102">
    <property type="term" value="P:positive regulation of T cell proliferation"/>
    <property type="evidence" value="ECO:0007669"/>
    <property type="project" value="TreeGrafter"/>
</dbReference>
<keyword evidence="10" id="KW-0393">Immunoglobulin domain</keyword>
<evidence type="ECO:0000256" key="1">
    <source>
        <dbReference type="ARBA" id="ARBA00004251"/>
    </source>
</evidence>
<dbReference type="InterPro" id="IPR007110">
    <property type="entry name" value="Ig-like_dom"/>
</dbReference>
<dbReference type="Gene3D" id="2.60.40.10">
    <property type="entry name" value="Immunoglobulins"/>
    <property type="match status" value="2"/>
</dbReference>
<keyword evidence="8" id="KW-0675">Receptor</keyword>
<evidence type="ECO:0000256" key="8">
    <source>
        <dbReference type="ARBA" id="ARBA00023170"/>
    </source>
</evidence>
<accession>A0A3Q2XXN2</accession>
<sequence length="270" mass="30532">MHIKSCMMSCVMSEAIFSPRPNDVWCRWNTSCVLAVSFPVGEDVVIHWFHHAPGGVQVQVHSFYYDSDQLVNQGKHFRERTSLFKEKITAGNASLLLKDVVVEDEGRYKCYVGTLQDTREAFINLHVEGEPTNCLLSENAVFCRANGIYPVPTLDWSTDPPMDGRLFDNKTKVEQTQSGFYNVESCMQLKADGNIHVDFTCELSSKRNKNTARLRIEVVFVSHVIKKKKKKCSLPPNVAEQTFAYLLRAWAVSRARVSPTASRTSSRCAT</sequence>
<reference evidence="12" key="2">
    <citation type="submission" date="2025-09" db="UniProtKB">
        <authorList>
            <consortium name="Ensembl"/>
        </authorList>
    </citation>
    <scope>IDENTIFICATION</scope>
</reference>
<dbReference type="AlphaFoldDB" id="A0A3Q2XXN2"/>
<keyword evidence="5" id="KW-1133">Transmembrane helix</keyword>
<dbReference type="PROSITE" id="PS50835">
    <property type="entry name" value="IG_LIKE"/>
    <property type="match status" value="2"/>
</dbReference>
<name>A0A3Q2XXN2_HIPCM</name>
<dbReference type="InterPro" id="IPR051713">
    <property type="entry name" value="T-cell_Activation_Regulation"/>
</dbReference>
<keyword evidence="4" id="KW-0732">Signal</keyword>
<evidence type="ECO:0000313" key="13">
    <source>
        <dbReference type="Proteomes" id="UP000264820"/>
    </source>
</evidence>
<feature type="domain" description="Ig-like" evidence="11">
    <location>
        <begin position="1"/>
        <end position="124"/>
    </location>
</feature>
<dbReference type="InterPro" id="IPR013106">
    <property type="entry name" value="Ig_V-set"/>
</dbReference>
<feature type="domain" description="Ig-like" evidence="11">
    <location>
        <begin position="128"/>
        <end position="217"/>
    </location>
</feature>
<dbReference type="GO" id="GO:0006955">
    <property type="term" value="P:immune response"/>
    <property type="evidence" value="ECO:0007669"/>
    <property type="project" value="TreeGrafter"/>
</dbReference>
<dbReference type="FunFam" id="2.60.40.10:FF:000142">
    <property type="entry name" value="V-set domain-containing T-cell activation inhibitor 1"/>
    <property type="match status" value="1"/>
</dbReference>
<proteinExistence type="predicted"/>
<evidence type="ECO:0000259" key="11">
    <source>
        <dbReference type="PROSITE" id="PS50835"/>
    </source>
</evidence>
<evidence type="ECO:0000256" key="10">
    <source>
        <dbReference type="ARBA" id="ARBA00023319"/>
    </source>
</evidence>
<dbReference type="GO" id="GO:0007166">
    <property type="term" value="P:cell surface receptor signaling pathway"/>
    <property type="evidence" value="ECO:0007669"/>
    <property type="project" value="TreeGrafter"/>
</dbReference>
<evidence type="ECO:0000256" key="4">
    <source>
        <dbReference type="ARBA" id="ARBA00022729"/>
    </source>
</evidence>
<keyword evidence="13" id="KW-1185">Reference proteome</keyword>
<reference evidence="12" key="1">
    <citation type="submission" date="2025-08" db="UniProtKB">
        <authorList>
            <consortium name="Ensembl"/>
        </authorList>
    </citation>
    <scope>IDENTIFICATION</scope>
</reference>
<dbReference type="InterPro" id="IPR013783">
    <property type="entry name" value="Ig-like_fold"/>
</dbReference>
<dbReference type="InterPro" id="IPR036179">
    <property type="entry name" value="Ig-like_dom_sf"/>
</dbReference>
<evidence type="ECO:0000313" key="12">
    <source>
        <dbReference type="Ensembl" id="ENSHCOP00000009720.1"/>
    </source>
</evidence>
<dbReference type="GO" id="GO:0031295">
    <property type="term" value="P:T cell costimulation"/>
    <property type="evidence" value="ECO:0007669"/>
    <property type="project" value="TreeGrafter"/>
</dbReference>
<keyword evidence="3" id="KW-0812">Transmembrane</keyword>
<dbReference type="Proteomes" id="UP000264820">
    <property type="component" value="Unplaced"/>
</dbReference>
<dbReference type="GeneTree" id="ENSGT00940000163670"/>
<dbReference type="GO" id="GO:0042130">
    <property type="term" value="P:negative regulation of T cell proliferation"/>
    <property type="evidence" value="ECO:0007669"/>
    <property type="project" value="TreeGrafter"/>
</dbReference>
<dbReference type="PANTHER" id="PTHR25466:SF14">
    <property type="entry name" value="BUTYROPHILIN SUBFAMILY 2 MEMBER A2-LIKE-RELATED"/>
    <property type="match status" value="1"/>
</dbReference>
<dbReference type="Ensembl" id="ENSHCOT00000015930.1">
    <property type="protein sequence ID" value="ENSHCOP00000009720.1"/>
    <property type="gene ID" value="ENSHCOG00000012216.1"/>
</dbReference>
<dbReference type="Pfam" id="PF07686">
    <property type="entry name" value="V-set"/>
    <property type="match status" value="1"/>
</dbReference>
<dbReference type="PANTHER" id="PTHR25466">
    <property type="entry name" value="T-LYMPHOCYTE ACTIVATION ANTIGEN"/>
    <property type="match status" value="1"/>
</dbReference>
<keyword evidence="2" id="KW-1003">Cell membrane</keyword>
<evidence type="ECO:0000256" key="5">
    <source>
        <dbReference type="ARBA" id="ARBA00022989"/>
    </source>
</evidence>
<evidence type="ECO:0000256" key="7">
    <source>
        <dbReference type="ARBA" id="ARBA00023157"/>
    </source>
</evidence>
<evidence type="ECO:0000256" key="3">
    <source>
        <dbReference type="ARBA" id="ARBA00022692"/>
    </source>
</evidence>